<keyword evidence="2" id="KW-0808">Transferase</keyword>
<reference evidence="10 11" key="1">
    <citation type="journal article" date="2016" name="Mol. Biol. Evol.">
        <title>Comparative Genomics of Early-Diverging Mushroom-Forming Fungi Provides Insights into the Origins of Lignocellulose Decay Capabilities.</title>
        <authorList>
            <person name="Nagy L.G."/>
            <person name="Riley R."/>
            <person name="Tritt A."/>
            <person name="Adam C."/>
            <person name="Daum C."/>
            <person name="Floudas D."/>
            <person name="Sun H."/>
            <person name="Yadav J.S."/>
            <person name="Pangilinan J."/>
            <person name="Larsson K.H."/>
            <person name="Matsuura K."/>
            <person name="Barry K."/>
            <person name="Labutti K."/>
            <person name="Kuo R."/>
            <person name="Ohm R.A."/>
            <person name="Bhattacharya S.S."/>
            <person name="Shirouzu T."/>
            <person name="Yoshinaga Y."/>
            <person name="Martin F.M."/>
            <person name="Grigoriev I.V."/>
            <person name="Hibbett D.S."/>
        </authorList>
    </citation>
    <scope>NUCLEOTIDE SEQUENCE [LARGE SCALE GENOMIC DNA]</scope>
    <source>
        <strain evidence="10 11">HHB12029</strain>
    </source>
</reference>
<feature type="binding site" evidence="6">
    <location>
        <position position="163"/>
    </location>
    <ligand>
        <name>ATP</name>
        <dbReference type="ChEBI" id="CHEBI:30616"/>
    </ligand>
</feature>
<evidence type="ECO:0000256" key="8">
    <source>
        <dbReference type="SAM" id="MobiDB-lite"/>
    </source>
</evidence>
<dbReference type="AlphaFoldDB" id="A0A165NAQ5"/>
<feature type="compositionally biased region" description="Polar residues" evidence="8">
    <location>
        <begin position="41"/>
        <end position="52"/>
    </location>
</feature>
<feature type="domain" description="Protein kinase" evidence="9">
    <location>
        <begin position="134"/>
        <end position="399"/>
    </location>
</feature>
<dbReference type="GO" id="GO:0000196">
    <property type="term" value="P:cell integrity MAPK cascade"/>
    <property type="evidence" value="ECO:0007669"/>
    <property type="project" value="UniProtKB-ARBA"/>
</dbReference>
<feature type="region of interest" description="Disordered" evidence="8">
    <location>
        <begin position="106"/>
        <end position="129"/>
    </location>
</feature>
<dbReference type="Proteomes" id="UP000077266">
    <property type="component" value="Unassembled WGS sequence"/>
</dbReference>
<dbReference type="GO" id="GO:0005524">
    <property type="term" value="F:ATP binding"/>
    <property type="evidence" value="ECO:0007669"/>
    <property type="project" value="UniProtKB-UniRule"/>
</dbReference>
<dbReference type="SMART" id="SM00220">
    <property type="entry name" value="S_TKc"/>
    <property type="match status" value="1"/>
</dbReference>
<evidence type="ECO:0000256" key="7">
    <source>
        <dbReference type="RuleBase" id="RU000304"/>
    </source>
</evidence>
<protein>
    <submittedName>
        <fullName evidence="10">Pkinase-domain-containing protein</fullName>
    </submittedName>
</protein>
<accession>A0A165NAQ5</accession>
<dbReference type="FunFam" id="3.30.200.20:FF:000387">
    <property type="entry name" value="Serine/threonine-protein kinase STE11"/>
    <property type="match status" value="1"/>
</dbReference>
<dbReference type="PANTHER" id="PTHR48016:SF48">
    <property type="entry name" value="SERINE_THREONINE-PROTEIN KINASE BCK1_SLK1_SSP31"/>
    <property type="match status" value="1"/>
</dbReference>
<proteinExistence type="inferred from homology"/>
<dbReference type="InterPro" id="IPR050538">
    <property type="entry name" value="MAP_kinase_kinase_kinase"/>
</dbReference>
<feature type="region of interest" description="Disordered" evidence="8">
    <location>
        <begin position="25"/>
        <end position="63"/>
    </location>
</feature>
<name>A0A165NAQ5_EXIGL</name>
<dbReference type="InterPro" id="IPR000719">
    <property type="entry name" value="Prot_kinase_dom"/>
</dbReference>
<dbReference type="Gene3D" id="3.30.200.20">
    <property type="entry name" value="Phosphorylase Kinase, domain 1"/>
    <property type="match status" value="1"/>
</dbReference>
<evidence type="ECO:0000256" key="5">
    <source>
        <dbReference type="ARBA" id="ARBA00022840"/>
    </source>
</evidence>
<dbReference type="PROSITE" id="PS00107">
    <property type="entry name" value="PROTEIN_KINASE_ATP"/>
    <property type="match status" value="1"/>
</dbReference>
<evidence type="ECO:0000313" key="10">
    <source>
        <dbReference type="EMBL" id="KZW00471.1"/>
    </source>
</evidence>
<dbReference type="InterPro" id="IPR011009">
    <property type="entry name" value="Kinase-like_dom_sf"/>
</dbReference>
<dbReference type="InterPro" id="IPR017441">
    <property type="entry name" value="Protein_kinase_ATP_BS"/>
</dbReference>
<keyword evidence="5 6" id="KW-0067">ATP-binding</keyword>
<dbReference type="Pfam" id="PF00069">
    <property type="entry name" value="Pkinase"/>
    <property type="match status" value="1"/>
</dbReference>
<dbReference type="FunFam" id="1.10.510.10:FF:000182">
    <property type="entry name" value="MAP kinase kinase kinase mkh1"/>
    <property type="match status" value="1"/>
</dbReference>
<dbReference type="PROSITE" id="PS50011">
    <property type="entry name" value="PROTEIN_KINASE_DOM"/>
    <property type="match status" value="1"/>
</dbReference>
<dbReference type="OrthoDB" id="266718at2759"/>
<dbReference type="PANTHER" id="PTHR48016">
    <property type="entry name" value="MAP KINASE KINASE KINASE SSK2-RELATED-RELATED"/>
    <property type="match status" value="1"/>
</dbReference>
<dbReference type="EMBL" id="KV425900">
    <property type="protein sequence ID" value="KZW00471.1"/>
    <property type="molecule type" value="Genomic_DNA"/>
</dbReference>
<gene>
    <name evidence="10" type="ORF">EXIGLDRAFT_604291</name>
</gene>
<organism evidence="10 11">
    <name type="scientific">Exidia glandulosa HHB12029</name>
    <dbReference type="NCBI Taxonomy" id="1314781"/>
    <lineage>
        <taxon>Eukaryota</taxon>
        <taxon>Fungi</taxon>
        <taxon>Dikarya</taxon>
        <taxon>Basidiomycota</taxon>
        <taxon>Agaricomycotina</taxon>
        <taxon>Agaricomycetes</taxon>
        <taxon>Auriculariales</taxon>
        <taxon>Exidiaceae</taxon>
        <taxon>Exidia</taxon>
    </lineage>
</organism>
<evidence type="ECO:0000256" key="1">
    <source>
        <dbReference type="ARBA" id="ARBA00006529"/>
    </source>
</evidence>
<sequence length="415" mass="45898">TWNVRPPAQEVYEHLEDFFPEHDLDKPLLESATGGGDSPATPVSATAAQPSPLTRGGAGMKHRRTIRHVAREGKKILDRTSKIESPQAAMLRKRSTKLWGTKVEEVTPGAGRSGPPSAVPESPNSTTAKPVTRWIKGDLIGKGTYGKVFLALNANTGEMIAVKQVELPKTVSDKADARQTIVVDAIKSESTTLRDLDHPNVVQYLGFEETTDYFNLFLEYVPGGSIGGILRKHGKFDEEVAKCFTLQMLSGLEYLHSRGIWHRDLKGDNILVDPSGVCKISDFGISKRTEDVERFDPSATNMQGSIFWMAPEVLSNAGMGYNAKIDIWSLGCVYVEMMTGRRPWENENFVAVMYKLSTTKEAPPIPQLSDIGQEFVSMCFEKDPNMRPTAAVLRKHAYLSPRPGWVFQPGSFRAD</sequence>
<dbReference type="STRING" id="1314781.A0A165NAQ5"/>
<evidence type="ECO:0000259" key="9">
    <source>
        <dbReference type="PROSITE" id="PS50011"/>
    </source>
</evidence>
<evidence type="ECO:0000256" key="4">
    <source>
        <dbReference type="ARBA" id="ARBA00022777"/>
    </source>
</evidence>
<feature type="non-terminal residue" evidence="10">
    <location>
        <position position="1"/>
    </location>
</feature>
<dbReference type="Gene3D" id="1.10.510.10">
    <property type="entry name" value="Transferase(Phosphotransferase) domain 1"/>
    <property type="match status" value="1"/>
</dbReference>
<keyword evidence="7" id="KW-0723">Serine/threonine-protein kinase</keyword>
<dbReference type="GO" id="GO:0004709">
    <property type="term" value="F:MAP kinase kinase kinase activity"/>
    <property type="evidence" value="ECO:0007669"/>
    <property type="project" value="UniProtKB-ARBA"/>
</dbReference>
<evidence type="ECO:0000256" key="2">
    <source>
        <dbReference type="ARBA" id="ARBA00022679"/>
    </source>
</evidence>
<dbReference type="InParanoid" id="A0A165NAQ5"/>
<dbReference type="PROSITE" id="PS00108">
    <property type="entry name" value="PROTEIN_KINASE_ST"/>
    <property type="match status" value="1"/>
</dbReference>
<dbReference type="SUPFAM" id="SSF56112">
    <property type="entry name" value="Protein kinase-like (PK-like)"/>
    <property type="match status" value="1"/>
</dbReference>
<dbReference type="InterPro" id="IPR008271">
    <property type="entry name" value="Ser/Thr_kinase_AS"/>
</dbReference>
<evidence type="ECO:0000256" key="3">
    <source>
        <dbReference type="ARBA" id="ARBA00022741"/>
    </source>
</evidence>
<keyword evidence="4 10" id="KW-0418">Kinase</keyword>
<keyword evidence="11" id="KW-1185">Reference proteome</keyword>
<evidence type="ECO:0000313" key="11">
    <source>
        <dbReference type="Proteomes" id="UP000077266"/>
    </source>
</evidence>
<evidence type="ECO:0000256" key="6">
    <source>
        <dbReference type="PROSITE-ProRule" id="PRU10141"/>
    </source>
</evidence>
<keyword evidence="3 6" id="KW-0547">Nucleotide-binding</keyword>
<comment type="similarity">
    <text evidence="1">Belongs to the protein kinase superfamily. STE Ser/Thr protein kinase family. MAP kinase kinase kinase subfamily.</text>
</comment>